<dbReference type="Gene3D" id="1.10.287.3020">
    <property type="match status" value="1"/>
</dbReference>
<sequence>MADAIDPTFYDRADAHIELSNQQLQTHENLGQVSASMLFGTTRFNAWASARNFKSGAQMAEAREAMLKYFCDQYRMMLEDNLDDHINNFDRYMAGQAQG</sequence>
<proteinExistence type="predicted"/>
<dbReference type="InterPro" id="IPR021490">
    <property type="entry name" value="DUF3144"/>
</dbReference>
<organism evidence="1 2">
    <name type="scientific">Pseudomonas azotoformans</name>
    <dbReference type="NCBI Taxonomy" id="47878"/>
    <lineage>
        <taxon>Bacteria</taxon>
        <taxon>Pseudomonadati</taxon>
        <taxon>Pseudomonadota</taxon>
        <taxon>Gammaproteobacteria</taxon>
        <taxon>Pseudomonadales</taxon>
        <taxon>Pseudomonadaceae</taxon>
        <taxon>Pseudomonas</taxon>
    </lineage>
</organism>
<dbReference type="OrthoDB" id="5344355at2"/>
<dbReference type="GeneID" id="57374901"/>
<dbReference type="Proteomes" id="UP000188559">
    <property type="component" value="Unassembled WGS sequence"/>
</dbReference>
<name>A0A1V2JU56_PSEAZ</name>
<evidence type="ECO:0000313" key="1">
    <source>
        <dbReference type="EMBL" id="ONH48710.1"/>
    </source>
</evidence>
<evidence type="ECO:0000313" key="2">
    <source>
        <dbReference type="Proteomes" id="UP000188559"/>
    </source>
</evidence>
<dbReference type="EMBL" id="MNPV01000001">
    <property type="protein sequence ID" value="ONH48710.1"/>
    <property type="molecule type" value="Genomic_DNA"/>
</dbReference>
<dbReference type="Pfam" id="PF11342">
    <property type="entry name" value="DUF3144"/>
    <property type="match status" value="1"/>
</dbReference>
<gene>
    <name evidence="1" type="ORF">BLL37_04905</name>
</gene>
<dbReference type="RefSeq" id="WP_071492843.1">
    <property type="nucleotide sequence ID" value="NZ_LT629702.1"/>
</dbReference>
<dbReference type="AlphaFoldDB" id="A0A1V2JU56"/>
<protein>
    <recommendedName>
        <fullName evidence="3">DUF3144 domain-containing protein</fullName>
    </recommendedName>
</protein>
<comment type="caution">
    <text evidence="1">The sequence shown here is derived from an EMBL/GenBank/DDBJ whole genome shotgun (WGS) entry which is preliminary data.</text>
</comment>
<keyword evidence="2" id="KW-1185">Reference proteome</keyword>
<reference evidence="1 2" key="1">
    <citation type="submission" date="2016-10" db="EMBL/GenBank/DDBJ databases">
        <title>Pseudomonas lactis sp. nov. and Pseudomonas paralactis sp. nov., isolated from bovine raw milk.</title>
        <authorList>
            <person name="Von Neubeck M."/>
            <person name="Huptas C."/>
            <person name="Glueck C."/>
            <person name="Krewinkel M."/>
            <person name="Stoeckel M."/>
            <person name="Stressler T."/>
            <person name="Fischer L."/>
            <person name="Hinrichs J."/>
            <person name="Scherer S."/>
            <person name="Wenning M."/>
        </authorList>
    </citation>
    <scope>NUCLEOTIDE SEQUENCE [LARGE SCALE GENOMIC DNA]</scope>
    <source>
        <strain evidence="1 2">DSM 18862</strain>
    </source>
</reference>
<accession>A0A1V2JU56</accession>
<evidence type="ECO:0008006" key="3">
    <source>
        <dbReference type="Google" id="ProtNLM"/>
    </source>
</evidence>